<dbReference type="EC" id="2.7.13.3" evidence="2"/>
<dbReference type="GO" id="GO:0005524">
    <property type="term" value="F:ATP binding"/>
    <property type="evidence" value="ECO:0007669"/>
    <property type="project" value="UniProtKB-KW"/>
</dbReference>
<dbReference type="PRINTS" id="PR00344">
    <property type="entry name" value="BCTRLSENSOR"/>
</dbReference>
<keyword evidence="7" id="KW-0547">Nucleotide-binding</keyword>
<keyword evidence="4" id="KW-0418">Kinase</keyword>
<dbReference type="Pfam" id="PF02518">
    <property type="entry name" value="HATPase_c"/>
    <property type="match status" value="1"/>
</dbReference>
<dbReference type="GO" id="GO:0004673">
    <property type="term" value="F:protein histidine kinase activity"/>
    <property type="evidence" value="ECO:0007669"/>
    <property type="project" value="UniProtKB-EC"/>
</dbReference>
<dbReference type="GO" id="GO:0000160">
    <property type="term" value="P:phosphorelay signal transduction system"/>
    <property type="evidence" value="ECO:0007669"/>
    <property type="project" value="UniProtKB-KW"/>
</dbReference>
<dbReference type="CDD" id="cd00075">
    <property type="entry name" value="HATPase"/>
    <property type="match status" value="1"/>
</dbReference>
<dbReference type="AlphaFoldDB" id="A0A6M0V6Z0"/>
<dbReference type="InterPro" id="IPR005467">
    <property type="entry name" value="His_kinase_dom"/>
</dbReference>
<proteinExistence type="predicted"/>
<keyword evidence="7" id="KW-0067">ATP-binding</keyword>
<protein>
    <recommendedName>
        <fullName evidence="2">histidine kinase</fullName>
        <ecNumber evidence="2">2.7.13.3</ecNumber>
    </recommendedName>
</protein>
<comment type="caution">
    <text evidence="7">The sequence shown here is derived from an EMBL/GenBank/DDBJ whole genome shotgun (WGS) entry which is preliminary data.</text>
</comment>
<feature type="domain" description="Histidine kinase" evidence="6">
    <location>
        <begin position="1"/>
        <end position="120"/>
    </location>
</feature>
<reference evidence="7 8" key="1">
    <citation type="submission" date="2019-04" db="EMBL/GenBank/DDBJ databases">
        <title>Genome sequencing of Clostridium botulinum Groups I-IV and Clostridium butyricum.</title>
        <authorList>
            <person name="Brunt J."/>
            <person name="Van Vliet A.H.M."/>
            <person name="Stringer S.C."/>
            <person name="Carter A.T."/>
            <person name="Peck M.W."/>
        </authorList>
    </citation>
    <scope>NUCLEOTIDE SEQUENCE [LARGE SCALE GENOMIC DNA]</scope>
    <source>
        <strain evidence="7 8">1605</strain>
    </source>
</reference>
<evidence type="ECO:0000256" key="3">
    <source>
        <dbReference type="ARBA" id="ARBA00022679"/>
    </source>
</evidence>
<evidence type="ECO:0000256" key="5">
    <source>
        <dbReference type="ARBA" id="ARBA00023012"/>
    </source>
</evidence>
<keyword evidence="5" id="KW-0902">Two-component regulatory system</keyword>
<evidence type="ECO:0000259" key="6">
    <source>
        <dbReference type="PROSITE" id="PS50109"/>
    </source>
</evidence>
<dbReference type="PANTHER" id="PTHR43711">
    <property type="entry name" value="TWO-COMPONENT HISTIDINE KINASE"/>
    <property type="match status" value="1"/>
</dbReference>
<dbReference type="Gene3D" id="3.30.565.10">
    <property type="entry name" value="Histidine kinase-like ATPase, C-terminal domain"/>
    <property type="match status" value="1"/>
</dbReference>
<evidence type="ECO:0000256" key="4">
    <source>
        <dbReference type="ARBA" id="ARBA00022777"/>
    </source>
</evidence>
<accession>A0A6M0V6Z0</accession>
<evidence type="ECO:0000256" key="2">
    <source>
        <dbReference type="ARBA" id="ARBA00012438"/>
    </source>
</evidence>
<dbReference type="Proteomes" id="UP000476820">
    <property type="component" value="Unassembled WGS sequence"/>
</dbReference>
<dbReference type="InterPro" id="IPR004358">
    <property type="entry name" value="Sig_transdc_His_kin-like_C"/>
</dbReference>
<gene>
    <name evidence="7" type="ORF">FC774_10145</name>
</gene>
<dbReference type="InterPro" id="IPR003594">
    <property type="entry name" value="HATPase_dom"/>
</dbReference>
<dbReference type="PANTHER" id="PTHR43711:SF26">
    <property type="entry name" value="SENSOR HISTIDINE KINASE RCSC"/>
    <property type="match status" value="1"/>
</dbReference>
<sequence>VLSNLDNKIYYLDIDRMKQVLINLIDNSFKFVNKNGNVNVIFNEGEDDLKIVVEDNGCGISKSDLPRVKEKFYKGANSKSQNGIGLSICEEIVNLHNGYLDIVSEEGKMTRITILIPNIRETDV</sequence>
<organism evidence="7 8">
    <name type="scientific">Clostridium botulinum</name>
    <dbReference type="NCBI Taxonomy" id="1491"/>
    <lineage>
        <taxon>Bacteria</taxon>
        <taxon>Bacillati</taxon>
        <taxon>Bacillota</taxon>
        <taxon>Clostridia</taxon>
        <taxon>Eubacteriales</taxon>
        <taxon>Clostridiaceae</taxon>
        <taxon>Clostridium</taxon>
    </lineage>
</organism>
<dbReference type="SMART" id="SM00387">
    <property type="entry name" value="HATPase_c"/>
    <property type="match status" value="1"/>
</dbReference>
<evidence type="ECO:0000256" key="1">
    <source>
        <dbReference type="ARBA" id="ARBA00000085"/>
    </source>
</evidence>
<evidence type="ECO:0000313" key="8">
    <source>
        <dbReference type="Proteomes" id="UP000476820"/>
    </source>
</evidence>
<feature type="non-terminal residue" evidence="7">
    <location>
        <position position="1"/>
    </location>
</feature>
<dbReference type="EMBL" id="SWOV01000025">
    <property type="protein sequence ID" value="NFF88227.1"/>
    <property type="molecule type" value="Genomic_DNA"/>
</dbReference>
<dbReference type="InterPro" id="IPR036890">
    <property type="entry name" value="HATPase_C_sf"/>
</dbReference>
<dbReference type="SUPFAM" id="SSF55874">
    <property type="entry name" value="ATPase domain of HSP90 chaperone/DNA topoisomerase II/histidine kinase"/>
    <property type="match status" value="1"/>
</dbReference>
<dbReference type="PROSITE" id="PS50109">
    <property type="entry name" value="HIS_KIN"/>
    <property type="match status" value="1"/>
</dbReference>
<dbReference type="InterPro" id="IPR050736">
    <property type="entry name" value="Sensor_HK_Regulatory"/>
</dbReference>
<name>A0A6M0V6Z0_CLOBO</name>
<comment type="catalytic activity">
    <reaction evidence="1">
        <text>ATP + protein L-histidine = ADP + protein N-phospho-L-histidine.</text>
        <dbReference type="EC" id="2.7.13.3"/>
    </reaction>
</comment>
<keyword evidence="3" id="KW-0808">Transferase</keyword>
<evidence type="ECO:0000313" key="7">
    <source>
        <dbReference type="EMBL" id="NFF88227.1"/>
    </source>
</evidence>